<reference evidence="10" key="1">
    <citation type="submission" date="2020-05" db="EMBL/GenBank/DDBJ databases">
        <title>Phylogenomic resolution of chytrid fungi.</title>
        <authorList>
            <person name="Stajich J.E."/>
            <person name="Amses K."/>
            <person name="Simmons R."/>
            <person name="Seto K."/>
            <person name="Myers J."/>
            <person name="Bonds A."/>
            <person name="Quandt C.A."/>
            <person name="Barry K."/>
            <person name="Liu P."/>
            <person name="Grigoriev I."/>
            <person name="Longcore J.E."/>
            <person name="James T.Y."/>
        </authorList>
    </citation>
    <scope>NUCLEOTIDE SEQUENCE</scope>
    <source>
        <strain evidence="10">PLAUS21</strain>
    </source>
</reference>
<dbReference type="PANTHER" id="PTHR11089:SF9">
    <property type="entry name" value="NUCLEOLAR GTP-BINDING PROTEIN 2"/>
    <property type="match status" value="1"/>
</dbReference>
<evidence type="ECO:0000256" key="5">
    <source>
        <dbReference type="ARBA" id="ARBA00023134"/>
    </source>
</evidence>
<feature type="compositionally biased region" description="Basic and acidic residues" evidence="8">
    <location>
        <begin position="472"/>
        <end position="482"/>
    </location>
</feature>
<evidence type="ECO:0000256" key="6">
    <source>
        <dbReference type="ARBA" id="ARBA00023242"/>
    </source>
</evidence>
<dbReference type="Pfam" id="PF08153">
    <property type="entry name" value="NGP1NT"/>
    <property type="match status" value="1"/>
</dbReference>
<evidence type="ECO:0000313" key="10">
    <source>
        <dbReference type="EMBL" id="KAJ3255652.1"/>
    </source>
</evidence>
<evidence type="ECO:0000259" key="9">
    <source>
        <dbReference type="PROSITE" id="PS51721"/>
    </source>
</evidence>
<dbReference type="InterPro" id="IPR024929">
    <property type="entry name" value="GNL2_CP_dom"/>
</dbReference>
<comment type="caution">
    <text evidence="10">The sequence shown here is derived from an EMBL/GenBank/DDBJ whole genome shotgun (WGS) entry which is preliminary data.</text>
</comment>
<evidence type="ECO:0000256" key="4">
    <source>
        <dbReference type="ARBA" id="ARBA00022741"/>
    </source>
</evidence>
<feature type="compositionally biased region" description="Acidic residues" evidence="8">
    <location>
        <begin position="505"/>
        <end position="522"/>
    </location>
</feature>
<dbReference type="InterPro" id="IPR023179">
    <property type="entry name" value="GTP-bd_ortho_bundle_sf"/>
</dbReference>
<feature type="compositionally biased region" description="Acidic residues" evidence="8">
    <location>
        <begin position="549"/>
        <end position="558"/>
    </location>
</feature>
<feature type="compositionally biased region" description="Polar residues" evidence="8">
    <location>
        <begin position="11"/>
        <end position="20"/>
    </location>
</feature>
<dbReference type="Gene3D" id="1.10.1580.10">
    <property type="match status" value="1"/>
</dbReference>
<comment type="subcellular location">
    <subcellularLocation>
        <location evidence="2 7">Nucleus</location>
        <location evidence="2 7">Nucleolus</location>
    </subcellularLocation>
</comment>
<dbReference type="InterPro" id="IPR030378">
    <property type="entry name" value="G_CP_dom"/>
</dbReference>
<dbReference type="GO" id="GO:0005730">
    <property type="term" value="C:nucleolus"/>
    <property type="evidence" value="ECO:0007669"/>
    <property type="project" value="UniProtKB-SubCell"/>
</dbReference>
<feature type="compositionally biased region" description="Acidic residues" evidence="8">
    <location>
        <begin position="566"/>
        <end position="584"/>
    </location>
</feature>
<feature type="compositionally biased region" description="Low complexity" evidence="8">
    <location>
        <begin position="595"/>
        <end position="611"/>
    </location>
</feature>
<dbReference type="Pfam" id="PF01926">
    <property type="entry name" value="MMR_HSR1"/>
    <property type="match status" value="1"/>
</dbReference>
<feature type="region of interest" description="Disordered" evidence="8">
    <location>
        <begin position="461"/>
        <end position="525"/>
    </location>
</feature>
<dbReference type="InterPro" id="IPR050755">
    <property type="entry name" value="TRAFAC_YlqF/YawG_RiboMat"/>
</dbReference>
<comment type="function">
    <text evidence="1 7">GTPase that associates with pre-60S ribosomal subunits in the nucleolus and is required for their nuclear export and maturation.</text>
</comment>
<name>A0AAD5UEU0_9FUNG</name>
<dbReference type="Gene3D" id="3.40.50.300">
    <property type="entry name" value="P-loop containing nucleotide triphosphate hydrolases"/>
    <property type="match status" value="1"/>
</dbReference>
<evidence type="ECO:0000256" key="2">
    <source>
        <dbReference type="ARBA" id="ARBA00004604"/>
    </source>
</evidence>
<evidence type="ECO:0000256" key="3">
    <source>
        <dbReference type="ARBA" id="ARBA00022127"/>
    </source>
</evidence>
<dbReference type="PRINTS" id="PR00326">
    <property type="entry name" value="GTP1OBG"/>
</dbReference>
<keyword evidence="5 7" id="KW-0342">GTP-binding</keyword>
<feature type="compositionally biased region" description="Basic and acidic residues" evidence="8">
    <location>
        <begin position="1"/>
        <end position="10"/>
    </location>
</feature>
<organism evidence="10 11">
    <name type="scientific">Boothiomyces macroporosus</name>
    <dbReference type="NCBI Taxonomy" id="261099"/>
    <lineage>
        <taxon>Eukaryota</taxon>
        <taxon>Fungi</taxon>
        <taxon>Fungi incertae sedis</taxon>
        <taxon>Chytridiomycota</taxon>
        <taxon>Chytridiomycota incertae sedis</taxon>
        <taxon>Chytridiomycetes</taxon>
        <taxon>Rhizophydiales</taxon>
        <taxon>Terramycetaceae</taxon>
        <taxon>Boothiomyces</taxon>
    </lineage>
</organism>
<protein>
    <recommendedName>
        <fullName evidence="3 7">Nucleolar GTP-binding protein 2</fullName>
    </recommendedName>
</protein>
<dbReference type="PROSITE" id="PS51721">
    <property type="entry name" value="G_CP"/>
    <property type="match status" value="1"/>
</dbReference>
<keyword evidence="4 7" id="KW-0547">Nucleotide-binding</keyword>
<gene>
    <name evidence="10" type="primary">NOG2</name>
    <name evidence="10" type="ORF">HK103_006177</name>
</gene>
<dbReference type="PANTHER" id="PTHR11089">
    <property type="entry name" value="GTP-BINDING PROTEIN-RELATED"/>
    <property type="match status" value="1"/>
</dbReference>
<evidence type="ECO:0000256" key="8">
    <source>
        <dbReference type="SAM" id="MobiDB-lite"/>
    </source>
</evidence>
<evidence type="ECO:0000256" key="7">
    <source>
        <dbReference type="RuleBase" id="RU364023"/>
    </source>
</evidence>
<dbReference type="InterPro" id="IPR012971">
    <property type="entry name" value="NOG2_N_dom"/>
</dbReference>
<evidence type="ECO:0000313" key="11">
    <source>
        <dbReference type="Proteomes" id="UP001210925"/>
    </source>
</evidence>
<evidence type="ECO:0000256" key="1">
    <source>
        <dbReference type="ARBA" id="ARBA00003892"/>
    </source>
</evidence>
<proteinExistence type="inferred from homology"/>
<accession>A0AAD5UEU0</accession>
<dbReference type="GO" id="GO:0005525">
    <property type="term" value="F:GTP binding"/>
    <property type="evidence" value="ECO:0007669"/>
    <property type="project" value="UniProtKB-KW"/>
</dbReference>
<sequence>MGTHKKEANSKKNVNTGASLSNVTKTKGVNFYRDAKKVRQLAVLKSGRATRDAKGNIIKEAVYQSKLPSGTMARVEPNRRWFENTRVVGQKELDAFRTAINTKMNDPYSFVLRTKQLPLGLVQDLPTQARMHLLEADPFDNTFGPKAQRKRPKLGASDMNELAELASKNLEGYESDKDQALPQEATAGIEMSNPIFAKGQSKRIWNELYKVIDSSDVIVHVLDARDPLGTRCYNVERHLKKEARHKQLVFVLNKCDLVPTWVTEKWKKHLEREYPTVAFHANINNPFGKSALINLFRQFSKLHSDKKQISIGFVGYPNTGKSSIINTLKQKKVCNVAPIPGETRCWQYVALMKRIYLIDCPGVVYGTNNDSETDIILKGVVRVENVENTDEHIPTVLNRVRKEYMAKTYGLVDWTDHVDFLSQIAIKSGKLLKGGEPDVLSISKMVLNDWVRGRIPFYTLPPTDTQIEEPEERQKGPREVQQRMKNIRVTADFLPNDMRGPSTTDEVEFVPEEDKQDEEEDPAANWEKVFGKTDDSSSLDGACFLMVDDESDEDSAENDDSKDQESSESESEEEPAEMQSEDEETVKHKKAPRMTTNKTKATNYYTTANVKNKNKNKKVEKVGKKVKRTPNFKTFPRKK</sequence>
<dbReference type="FunFam" id="1.10.1580.10:FF:000001">
    <property type="entry name" value="Nucleolar GTP-binding protein 2"/>
    <property type="match status" value="1"/>
</dbReference>
<dbReference type="FunFam" id="3.40.50.300:FF:000559">
    <property type="entry name" value="Nuclear/nucleolar GTPase 2"/>
    <property type="match status" value="1"/>
</dbReference>
<keyword evidence="6 7" id="KW-0539">Nucleus</keyword>
<dbReference type="CDD" id="cd01858">
    <property type="entry name" value="NGP_1"/>
    <property type="match status" value="1"/>
</dbReference>
<dbReference type="AlphaFoldDB" id="A0AAD5UEU0"/>
<feature type="region of interest" description="Disordered" evidence="8">
    <location>
        <begin position="1"/>
        <end position="20"/>
    </location>
</feature>
<dbReference type="SUPFAM" id="SSF52540">
    <property type="entry name" value="P-loop containing nucleoside triphosphate hydrolases"/>
    <property type="match status" value="1"/>
</dbReference>
<dbReference type="Proteomes" id="UP001210925">
    <property type="component" value="Unassembled WGS sequence"/>
</dbReference>
<feature type="compositionally biased region" description="Basic residues" evidence="8">
    <location>
        <begin position="624"/>
        <end position="639"/>
    </location>
</feature>
<dbReference type="EMBL" id="JADGKB010000063">
    <property type="protein sequence ID" value="KAJ3255652.1"/>
    <property type="molecule type" value="Genomic_DNA"/>
</dbReference>
<feature type="domain" description="CP-type G" evidence="9">
    <location>
        <begin position="205"/>
        <end position="366"/>
    </location>
</feature>
<feature type="region of interest" description="Disordered" evidence="8">
    <location>
        <begin position="549"/>
        <end position="639"/>
    </location>
</feature>
<dbReference type="InterPro" id="IPR027417">
    <property type="entry name" value="P-loop_NTPase"/>
</dbReference>
<comment type="similarity">
    <text evidence="7">Belongs to the TRAFAC class YlqF/YawG GTPase family. NOG2 subfamily.</text>
</comment>
<dbReference type="InterPro" id="IPR006073">
    <property type="entry name" value="GTP-bd"/>
</dbReference>
<keyword evidence="11" id="KW-1185">Reference proteome</keyword>